<evidence type="ECO:0000313" key="2">
    <source>
        <dbReference type="Proteomes" id="UP000620124"/>
    </source>
</evidence>
<accession>A0A8H6YM91</accession>
<protein>
    <submittedName>
        <fullName evidence="1">Uncharacterized protein</fullName>
    </submittedName>
</protein>
<keyword evidence="2" id="KW-1185">Reference proteome</keyword>
<dbReference type="EMBL" id="JACAZI010000004">
    <property type="protein sequence ID" value="KAF7361604.1"/>
    <property type="molecule type" value="Genomic_DNA"/>
</dbReference>
<proteinExistence type="predicted"/>
<organism evidence="1 2">
    <name type="scientific">Mycena venus</name>
    <dbReference type="NCBI Taxonomy" id="2733690"/>
    <lineage>
        <taxon>Eukaryota</taxon>
        <taxon>Fungi</taxon>
        <taxon>Dikarya</taxon>
        <taxon>Basidiomycota</taxon>
        <taxon>Agaricomycotina</taxon>
        <taxon>Agaricomycetes</taxon>
        <taxon>Agaricomycetidae</taxon>
        <taxon>Agaricales</taxon>
        <taxon>Marasmiineae</taxon>
        <taxon>Mycenaceae</taxon>
        <taxon>Mycena</taxon>
    </lineage>
</organism>
<name>A0A8H6YM91_9AGAR</name>
<reference evidence="1" key="1">
    <citation type="submission" date="2020-05" db="EMBL/GenBank/DDBJ databases">
        <title>Mycena genomes resolve the evolution of fungal bioluminescence.</title>
        <authorList>
            <person name="Tsai I.J."/>
        </authorList>
    </citation>
    <scope>NUCLEOTIDE SEQUENCE</scope>
    <source>
        <strain evidence="1">CCC161011</strain>
    </source>
</reference>
<sequence>MTDSPPSCSILLRSVVVTKTAHCLAHALTGRECQSSDWNSHKRACAAAPKWYDKHRRCRDGTSHEGRLELITWDFPQDGMGWGNCAAEDSEDMKKKFETEFGGDEENLFKYWPQAFRWTCCGRLLDVLGCAVLTCFFFLIVDPVLAITAGWGEPLPASIFNEKTASRHGLTLSRGPDPRSKRW</sequence>
<dbReference type="Proteomes" id="UP000620124">
    <property type="component" value="Unassembled WGS sequence"/>
</dbReference>
<evidence type="ECO:0000313" key="1">
    <source>
        <dbReference type="EMBL" id="KAF7361604.1"/>
    </source>
</evidence>
<dbReference type="AlphaFoldDB" id="A0A8H6YM91"/>
<dbReference type="OrthoDB" id="432970at2759"/>
<gene>
    <name evidence="1" type="ORF">MVEN_00503600</name>
</gene>
<comment type="caution">
    <text evidence="1">The sequence shown here is derived from an EMBL/GenBank/DDBJ whole genome shotgun (WGS) entry which is preliminary data.</text>
</comment>